<keyword evidence="6 8" id="KW-0472">Membrane</keyword>
<dbReference type="InterPro" id="IPR003474">
    <property type="entry name" value="Glcn_transporter"/>
</dbReference>
<dbReference type="PANTHER" id="PTHR30354:SF22">
    <property type="entry name" value="HIGH-AFFINITY GLUCONATE TRANSPORTER"/>
    <property type="match status" value="1"/>
</dbReference>
<feature type="transmembrane region" description="Helical" evidence="8">
    <location>
        <begin position="376"/>
        <end position="399"/>
    </location>
</feature>
<evidence type="ECO:0000256" key="5">
    <source>
        <dbReference type="ARBA" id="ARBA00022989"/>
    </source>
</evidence>
<keyword evidence="2" id="KW-0813">Transport</keyword>
<feature type="transmembrane region" description="Helical" evidence="8">
    <location>
        <begin position="256"/>
        <end position="276"/>
    </location>
</feature>
<feature type="transmembrane region" description="Helical" evidence="8">
    <location>
        <begin position="411"/>
        <end position="436"/>
    </location>
</feature>
<sequence length="439" mass="46025">MDIFAVLATIALLIALIVWLKLHPFLAFLVASIFAGFSLGIEPAAIPSAIEQGIGNTLGALVVIVCLGAMFGKLIAETGAAQKIAQSLIQLCGKRYMTWALMLTGFIVGIPLFYNVGFVLLVPLVFSVVYRSGLPAVYLGIPLLAALSVTHGFLPPHPSPTAMVPMFNADIGKTLLLGLVVAVPTMILAGPVFASQLKHIKAEPLKTFIPKEQDASSLPGGWNCFITALLPVVLIASSTVLPGLAPSPETENLLQFASHPLVVMLLALALASYTLGIRRGVGIATLMSYYSEAIKDIALIVLIVAGAGALKQVFVISGVSDTLAAMIDGADLNPLLLGWLMATLIRICLGSATVAGLTAAGIMAPIVATTGVDPNLMILAIGAGSLMCSHVNDSGFWMYKEYFNLSLRQTLLSWTVMESIVGVVGIIAVLTLNSVLHTL</sequence>
<proteinExistence type="inferred from homology"/>
<feature type="transmembrane region" description="Helical" evidence="8">
    <location>
        <begin position="297"/>
        <end position="319"/>
    </location>
</feature>
<dbReference type="RefSeq" id="WP_302714492.1">
    <property type="nucleotide sequence ID" value="NZ_JAULRT010000062.1"/>
</dbReference>
<evidence type="ECO:0000256" key="6">
    <source>
        <dbReference type="ARBA" id="ARBA00023136"/>
    </source>
</evidence>
<comment type="similarity">
    <text evidence="7">Belongs to the GntP permease family.</text>
</comment>
<dbReference type="PANTHER" id="PTHR30354">
    <property type="entry name" value="GNT FAMILY GLUCONATE TRANSPORTER"/>
    <property type="match status" value="1"/>
</dbReference>
<dbReference type="EMBL" id="JAULRT010000062">
    <property type="protein sequence ID" value="MDO3383608.1"/>
    <property type="molecule type" value="Genomic_DNA"/>
</dbReference>
<dbReference type="PIRSF" id="PIRSF002746">
    <property type="entry name" value="Gluconate_transporter"/>
    <property type="match status" value="1"/>
</dbReference>
<reference evidence="9" key="1">
    <citation type="submission" date="2023-07" db="EMBL/GenBank/DDBJ databases">
        <title>Gilvimarinus algae sp. nov., isolated from the surface of Kelp.</title>
        <authorList>
            <person name="Sun Y.Y."/>
            <person name="Gong Y."/>
            <person name="Du Z.J."/>
        </authorList>
    </citation>
    <scope>NUCLEOTIDE SEQUENCE</scope>
    <source>
        <strain evidence="9">SDUM040014</strain>
    </source>
</reference>
<dbReference type="Proteomes" id="UP001168380">
    <property type="component" value="Unassembled WGS sequence"/>
</dbReference>
<comment type="caution">
    <text evidence="9">The sequence shown here is derived from an EMBL/GenBank/DDBJ whole genome shotgun (WGS) entry which is preliminary data.</text>
</comment>
<feature type="transmembrane region" description="Helical" evidence="8">
    <location>
        <begin position="25"/>
        <end position="46"/>
    </location>
</feature>
<evidence type="ECO:0000256" key="8">
    <source>
        <dbReference type="SAM" id="Phobius"/>
    </source>
</evidence>
<feature type="transmembrane region" description="Helical" evidence="8">
    <location>
        <begin position="174"/>
        <end position="194"/>
    </location>
</feature>
<evidence type="ECO:0000256" key="1">
    <source>
        <dbReference type="ARBA" id="ARBA00004651"/>
    </source>
</evidence>
<keyword evidence="10" id="KW-1185">Reference proteome</keyword>
<keyword evidence="5 8" id="KW-1133">Transmembrane helix</keyword>
<evidence type="ECO:0000256" key="4">
    <source>
        <dbReference type="ARBA" id="ARBA00022692"/>
    </source>
</evidence>
<comment type="subcellular location">
    <subcellularLocation>
        <location evidence="1">Cell membrane</location>
        <topology evidence="1">Multi-pass membrane protein</topology>
    </subcellularLocation>
</comment>
<feature type="transmembrane region" description="Helical" evidence="8">
    <location>
        <begin position="136"/>
        <end position="154"/>
    </location>
</feature>
<keyword evidence="3" id="KW-1003">Cell membrane</keyword>
<keyword evidence="4 8" id="KW-0812">Transmembrane</keyword>
<evidence type="ECO:0000256" key="2">
    <source>
        <dbReference type="ARBA" id="ARBA00022448"/>
    </source>
</evidence>
<evidence type="ECO:0000313" key="9">
    <source>
        <dbReference type="EMBL" id="MDO3383608.1"/>
    </source>
</evidence>
<evidence type="ECO:0000256" key="3">
    <source>
        <dbReference type="ARBA" id="ARBA00022475"/>
    </source>
</evidence>
<feature type="transmembrane region" description="Helical" evidence="8">
    <location>
        <begin position="339"/>
        <end position="364"/>
    </location>
</feature>
<dbReference type="Pfam" id="PF02447">
    <property type="entry name" value="GntP_permease"/>
    <property type="match status" value="1"/>
</dbReference>
<name>A0ABT8TKH0_9GAMM</name>
<gene>
    <name evidence="9" type="ORF">QWI16_15610</name>
</gene>
<feature type="transmembrane region" description="Helical" evidence="8">
    <location>
        <begin position="58"/>
        <end position="76"/>
    </location>
</feature>
<feature type="transmembrane region" description="Helical" evidence="8">
    <location>
        <begin position="96"/>
        <end position="129"/>
    </location>
</feature>
<accession>A0ABT8TKH0</accession>
<feature type="transmembrane region" description="Helical" evidence="8">
    <location>
        <begin position="215"/>
        <end position="236"/>
    </location>
</feature>
<evidence type="ECO:0000256" key="7">
    <source>
        <dbReference type="ARBA" id="ARBA00049663"/>
    </source>
</evidence>
<organism evidence="9 10">
    <name type="scientific">Gilvimarinus algae</name>
    <dbReference type="NCBI Taxonomy" id="3058037"/>
    <lineage>
        <taxon>Bacteria</taxon>
        <taxon>Pseudomonadati</taxon>
        <taxon>Pseudomonadota</taxon>
        <taxon>Gammaproteobacteria</taxon>
        <taxon>Cellvibrionales</taxon>
        <taxon>Cellvibrionaceae</taxon>
        <taxon>Gilvimarinus</taxon>
    </lineage>
</organism>
<evidence type="ECO:0000313" key="10">
    <source>
        <dbReference type="Proteomes" id="UP001168380"/>
    </source>
</evidence>
<dbReference type="NCBIfam" id="TIGR00791">
    <property type="entry name" value="gntP"/>
    <property type="match status" value="1"/>
</dbReference>
<protein>
    <submittedName>
        <fullName evidence="9">Gluconate:H+ symporter</fullName>
    </submittedName>
</protein>